<evidence type="ECO:0000256" key="2">
    <source>
        <dbReference type="ARBA" id="ARBA00022980"/>
    </source>
</evidence>
<dbReference type="Gene3D" id="3.30.70.1730">
    <property type="match status" value="1"/>
</dbReference>
<comment type="similarity">
    <text evidence="1">Belongs to the universal ribosomal protein uL10 family.</text>
</comment>
<dbReference type="GO" id="GO:0022625">
    <property type="term" value="C:cytosolic large ribosomal subunit"/>
    <property type="evidence" value="ECO:0007669"/>
    <property type="project" value="TreeGrafter"/>
</dbReference>
<evidence type="ECO:0000256" key="4">
    <source>
        <dbReference type="SAM" id="MobiDB-lite"/>
    </source>
</evidence>
<dbReference type="GO" id="GO:0000027">
    <property type="term" value="P:ribosomal large subunit assembly"/>
    <property type="evidence" value="ECO:0007669"/>
    <property type="project" value="TreeGrafter"/>
</dbReference>
<dbReference type="InterPro" id="IPR050323">
    <property type="entry name" value="Ribosomal_protein_uL10"/>
</dbReference>
<evidence type="ECO:0000256" key="3">
    <source>
        <dbReference type="ARBA" id="ARBA00023274"/>
    </source>
</evidence>
<sequence>MVKKENKALFFERLLGLFDNYDRMLIVSADNVGSKQLQGLRKAFRKDSEMIMGKNTMIRKVLRDNMEEKPELESLYEHIEGNIGFIFTKAEPSDIRELLRTHVVPAAAKAGTFAQCDVNIPPGPTGMDPSMTSFFQALNIPTKISRGQIEIQNEVALLKEGQKVGSSEVALLQKLSIRPFSYGLGLVQIYEKGNVFSPKVLDIKDEDMIESIKAVLGDVQGLSIGADYPTELSEPYHIANVKSALEDIAAISLEIGYPTEVSVPHSIKNGLEEIISISLEIDYTPKEAETIKEMLANPEAFAAAVQPAAAAAPAAEASAAEAEKPAEEEEEEDDDMGFSLFD</sequence>
<dbReference type="FunFam" id="3.90.105.20:FF:000001">
    <property type="entry name" value="60S acidic ribosomal protein P0"/>
    <property type="match status" value="1"/>
</dbReference>
<dbReference type="SUPFAM" id="SSF160369">
    <property type="entry name" value="Ribosomal protein L10-like"/>
    <property type="match status" value="1"/>
</dbReference>
<dbReference type="PANTHER" id="PTHR45699:SF3">
    <property type="entry name" value="LARGE RIBOSOMAL SUBUNIT PROTEIN UL10"/>
    <property type="match status" value="1"/>
</dbReference>
<accession>A0A7S2ZK42</accession>
<dbReference type="EMBL" id="HBHW01012944">
    <property type="protein sequence ID" value="CAE0042179.1"/>
    <property type="molecule type" value="Transcribed_RNA"/>
</dbReference>
<dbReference type="CDD" id="cd05795">
    <property type="entry name" value="Ribosomal_P0_L10e"/>
    <property type="match status" value="1"/>
</dbReference>
<keyword evidence="2" id="KW-0689">Ribosomal protein</keyword>
<dbReference type="InterPro" id="IPR030670">
    <property type="entry name" value="uL10_eukaryotes"/>
</dbReference>
<dbReference type="InterPro" id="IPR040637">
    <property type="entry name" value="Ribosomal_uL10-like_insert"/>
</dbReference>
<dbReference type="InterPro" id="IPR043141">
    <property type="entry name" value="Ribosomal_uL10-like_sf"/>
</dbReference>
<proteinExistence type="inferred from homology"/>
<feature type="region of interest" description="Disordered" evidence="4">
    <location>
        <begin position="312"/>
        <end position="342"/>
    </location>
</feature>
<reference evidence="6" key="1">
    <citation type="submission" date="2021-01" db="EMBL/GenBank/DDBJ databases">
        <authorList>
            <person name="Corre E."/>
            <person name="Pelletier E."/>
            <person name="Niang G."/>
            <person name="Scheremetjew M."/>
            <person name="Finn R."/>
            <person name="Kale V."/>
            <person name="Holt S."/>
            <person name="Cochrane G."/>
            <person name="Meng A."/>
            <person name="Brown T."/>
            <person name="Cohen L."/>
        </authorList>
    </citation>
    <scope>NUCLEOTIDE SEQUENCE</scope>
    <source>
        <strain evidence="6">CCMP 769</strain>
    </source>
</reference>
<dbReference type="PANTHER" id="PTHR45699">
    <property type="entry name" value="60S ACIDIC RIBOSOMAL PROTEIN P0"/>
    <property type="match status" value="1"/>
</dbReference>
<dbReference type="Pfam" id="PF17777">
    <property type="entry name" value="RL10P_insert"/>
    <property type="match status" value="1"/>
</dbReference>
<dbReference type="Pfam" id="PF00428">
    <property type="entry name" value="Ribosomal_60s"/>
    <property type="match status" value="1"/>
</dbReference>
<feature type="domain" description="Large ribosomal subunit protein uL10-like insertion" evidence="5">
    <location>
        <begin position="108"/>
        <end position="177"/>
    </location>
</feature>
<evidence type="ECO:0000313" key="6">
    <source>
        <dbReference type="EMBL" id="CAE0042179.1"/>
    </source>
</evidence>
<organism evidence="6">
    <name type="scientific">Rhodosorus marinus</name>
    <dbReference type="NCBI Taxonomy" id="101924"/>
    <lineage>
        <taxon>Eukaryota</taxon>
        <taxon>Rhodophyta</taxon>
        <taxon>Stylonematophyceae</taxon>
        <taxon>Stylonematales</taxon>
        <taxon>Stylonemataceae</taxon>
        <taxon>Rhodosorus</taxon>
    </lineage>
</organism>
<dbReference type="InterPro" id="IPR043164">
    <property type="entry name" value="Ribosomal_uL10-like_insert_sf"/>
</dbReference>
<dbReference type="GO" id="GO:0070180">
    <property type="term" value="F:large ribosomal subunit rRNA binding"/>
    <property type="evidence" value="ECO:0007669"/>
    <property type="project" value="TreeGrafter"/>
</dbReference>
<dbReference type="Gene3D" id="3.90.105.20">
    <property type="match status" value="1"/>
</dbReference>
<dbReference type="GO" id="GO:0002181">
    <property type="term" value="P:cytoplasmic translation"/>
    <property type="evidence" value="ECO:0007669"/>
    <property type="project" value="TreeGrafter"/>
</dbReference>
<name>A0A7S2ZK42_9RHOD</name>
<evidence type="ECO:0000256" key="1">
    <source>
        <dbReference type="ARBA" id="ARBA00008889"/>
    </source>
</evidence>
<dbReference type="PIRSF" id="PIRSF039087">
    <property type="entry name" value="L10E"/>
    <property type="match status" value="1"/>
</dbReference>
<dbReference type="GO" id="GO:0003735">
    <property type="term" value="F:structural constituent of ribosome"/>
    <property type="evidence" value="ECO:0007669"/>
    <property type="project" value="TreeGrafter"/>
</dbReference>
<gene>
    <name evidence="6" type="ORF">RMAR00112_LOCUS10144</name>
</gene>
<keyword evidence="3" id="KW-0687">Ribonucleoprotein</keyword>
<feature type="compositionally biased region" description="Acidic residues" evidence="4">
    <location>
        <begin position="326"/>
        <end position="336"/>
    </location>
</feature>
<evidence type="ECO:0000259" key="5">
    <source>
        <dbReference type="Pfam" id="PF17777"/>
    </source>
</evidence>
<dbReference type="Pfam" id="PF00466">
    <property type="entry name" value="Ribosomal_L10"/>
    <property type="match status" value="1"/>
</dbReference>
<dbReference type="InterPro" id="IPR001790">
    <property type="entry name" value="Ribosomal_uL10"/>
</dbReference>
<protein>
    <recommendedName>
        <fullName evidence="5">Large ribosomal subunit protein uL10-like insertion domain-containing protein</fullName>
    </recommendedName>
</protein>
<dbReference type="AlphaFoldDB" id="A0A7S2ZK42"/>